<evidence type="ECO:0000256" key="6">
    <source>
        <dbReference type="ARBA" id="ARBA00022840"/>
    </source>
</evidence>
<evidence type="ECO:0000259" key="8">
    <source>
        <dbReference type="PROSITE" id="PS50011"/>
    </source>
</evidence>
<sequence length="369" mass="41531">MSLYVFKPPQLNKSFWLLIPASAVATTPTVAVSALTGSIAALLDASPIVVVAVTAFNLYYLSSLGEFVAFLPASVLLLAYFFTHKRVLYLSERLPLGWLYSWLGGRYKVIRLLGVGGFSYVLLVRQKGRVYAAKILRYADDYGVPLASDENILRLFGYEMNRYLEIKSDYIVKAFEVYLPAVGYRDIKQYMKNPPYILLEYMEGGTLRDLLRARKRLPVQQVIELFKQLAQGLYDIHKHNIVHLDIKPENIMFTRDRKIAKIGDMGIAKVVTGGYVHSSYMSPAYAAPEVKKGLATFSSDIYSLGCVIYEALTGINPNVFVENGYQIPPPSAYVADVPRWIDEIILKMLDLNPNARPNSAELVNYLTRV</sequence>
<accession>A0A371R3L4</accession>
<dbReference type="InterPro" id="IPR017441">
    <property type="entry name" value="Protein_kinase_ATP_BS"/>
</dbReference>
<protein>
    <recommendedName>
        <fullName evidence="2">non-specific serine/threonine protein kinase</fullName>
        <ecNumber evidence="2">2.7.11.1</ecNumber>
    </recommendedName>
</protein>
<feature type="transmembrane region" description="Helical" evidence="7">
    <location>
        <begin position="67"/>
        <end position="83"/>
    </location>
</feature>
<dbReference type="Proteomes" id="UP000257123">
    <property type="component" value="Unassembled WGS sequence"/>
</dbReference>
<evidence type="ECO:0000256" key="1">
    <source>
        <dbReference type="ARBA" id="ARBA00010886"/>
    </source>
</evidence>
<keyword evidence="3" id="KW-0808">Transferase</keyword>
<dbReference type="EMBL" id="NMUF01000018">
    <property type="protein sequence ID" value="RFA98391.1"/>
    <property type="molecule type" value="Genomic_DNA"/>
</dbReference>
<dbReference type="PROSITE" id="PS00108">
    <property type="entry name" value="PROTEIN_KINASE_ST"/>
    <property type="match status" value="1"/>
</dbReference>
<evidence type="ECO:0000256" key="4">
    <source>
        <dbReference type="ARBA" id="ARBA00022741"/>
    </source>
</evidence>
<keyword evidence="6" id="KW-0067">ATP-binding</keyword>
<dbReference type="GO" id="GO:0004674">
    <property type="term" value="F:protein serine/threonine kinase activity"/>
    <property type="evidence" value="ECO:0007669"/>
    <property type="project" value="UniProtKB-KW"/>
</dbReference>
<evidence type="ECO:0000256" key="2">
    <source>
        <dbReference type="ARBA" id="ARBA00012513"/>
    </source>
</evidence>
<dbReference type="SUPFAM" id="SSF56112">
    <property type="entry name" value="Protein kinase-like (PK-like)"/>
    <property type="match status" value="1"/>
</dbReference>
<feature type="domain" description="Protein kinase" evidence="8">
    <location>
        <begin position="107"/>
        <end position="369"/>
    </location>
</feature>
<reference evidence="11 12" key="1">
    <citation type="submission" date="2017-07" db="EMBL/GenBank/DDBJ databases">
        <title>Draft genome sequence of aerobic hyperthermophilic archaea, Pyrobaculum aerophilum YKB31 and YKB32.</title>
        <authorList>
            <person name="Mochizuki T."/>
            <person name="Berliner A.J."/>
            <person name="Yoshida-Takashima Y."/>
            <person name="Takaki Y."/>
            <person name="Nunoura T."/>
            <person name="Takai K."/>
        </authorList>
    </citation>
    <scope>NUCLEOTIDE SEQUENCE [LARGE SCALE GENOMIC DNA]</scope>
    <source>
        <strain evidence="9 12">YKB31</strain>
        <strain evidence="10 11">YKB32</strain>
    </source>
</reference>
<dbReference type="InterPro" id="IPR011009">
    <property type="entry name" value="Kinase-like_dom_sf"/>
</dbReference>
<dbReference type="EMBL" id="NMUE01000006">
    <property type="protein sequence ID" value="RFA97474.1"/>
    <property type="molecule type" value="Genomic_DNA"/>
</dbReference>
<dbReference type="PROSITE" id="PS00107">
    <property type="entry name" value="PROTEIN_KINASE_ATP"/>
    <property type="match status" value="1"/>
</dbReference>
<dbReference type="OrthoDB" id="41005at2157"/>
<dbReference type="CDD" id="cd14014">
    <property type="entry name" value="STKc_PknB_like"/>
    <property type="match status" value="1"/>
</dbReference>
<dbReference type="Proteomes" id="UP000256877">
    <property type="component" value="Unassembled WGS sequence"/>
</dbReference>
<evidence type="ECO:0000313" key="9">
    <source>
        <dbReference type="EMBL" id="RFA97474.1"/>
    </source>
</evidence>
<dbReference type="InterPro" id="IPR050660">
    <property type="entry name" value="NEK_Ser/Thr_kinase"/>
</dbReference>
<keyword evidence="7" id="KW-0812">Transmembrane</keyword>
<dbReference type="SMART" id="SM00220">
    <property type="entry name" value="S_TKc"/>
    <property type="match status" value="1"/>
</dbReference>
<evidence type="ECO:0000256" key="7">
    <source>
        <dbReference type="SAM" id="Phobius"/>
    </source>
</evidence>
<comment type="caution">
    <text evidence="10">The sequence shown here is derived from an EMBL/GenBank/DDBJ whole genome shotgun (WGS) entry which is preliminary data.</text>
</comment>
<evidence type="ECO:0000313" key="11">
    <source>
        <dbReference type="Proteomes" id="UP000256877"/>
    </source>
</evidence>
<dbReference type="InterPro" id="IPR008271">
    <property type="entry name" value="Ser/Thr_kinase_AS"/>
</dbReference>
<feature type="transmembrane region" description="Helical" evidence="7">
    <location>
        <begin position="42"/>
        <end position="61"/>
    </location>
</feature>
<gene>
    <name evidence="9" type="ORF">CGL51_03210</name>
    <name evidence="10" type="ORF">CGL52_07455</name>
</gene>
<keyword evidence="7" id="KW-0472">Membrane</keyword>
<evidence type="ECO:0000313" key="12">
    <source>
        <dbReference type="Proteomes" id="UP000257123"/>
    </source>
</evidence>
<dbReference type="PANTHER" id="PTHR43671">
    <property type="entry name" value="SERINE/THREONINE-PROTEIN KINASE NEK"/>
    <property type="match status" value="1"/>
</dbReference>
<dbReference type="Pfam" id="PF00069">
    <property type="entry name" value="Pkinase"/>
    <property type="match status" value="1"/>
</dbReference>
<dbReference type="GO" id="GO:0005524">
    <property type="term" value="F:ATP binding"/>
    <property type="evidence" value="ECO:0007669"/>
    <property type="project" value="UniProtKB-KW"/>
</dbReference>
<dbReference type="Gene3D" id="1.10.510.10">
    <property type="entry name" value="Transferase(Phosphotransferase) domain 1"/>
    <property type="match status" value="1"/>
</dbReference>
<dbReference type="PROSITE" id="PS50011">
    <property type="entry name" value="PROTEIN_KINASE_DOM"/>
    <property type="match status" value="1"/>
</dbReference>
<dbReference type="AlphaFoldDB" id="A0A371R3L4"/>
<name>A0A371R3L4_9CREN</name>
<evidence type="ECO:0000256" key="3">
    <source>
        <dbReference type="ARBA" id="ARBA00022679"/>
    </source>
</evidence>
<evidence type="ECO:0000313" key="10">
    <source>
        <dbReference type="EMBL" id="RFA98391.1"/>
    </source>
</evidence>
<keyword evidence="7" id="KW-1133">Transmembrane helix</keyword>
<proteinExistence type="inferred from homology"/>
<evidence type="ECO:0000256" key="5">
    <source>
        <dbReference type="ARBA" id="ARBA00022777"/>
    </source>
</evidence>
<keyword evidence="5 10" id="KW-0418">Kinase</keyword>
<dbReference type="InterPro" id="IPR000719">
    <property type="entry name" value="Prot_kinase_dom"/>
</dbReference>
<keyword evidence="10" id="KW-0723">Serine/threonine-protein kinase</keyword>
<keyword evidence="4" id="KW-0547">Nucleotide-binding</keyword>
<organism evidence="10 11">
    <name type="scientific">Pyrobaculum aerophilum</name>
    <dbReference type="NCBI Taxonomy" id="13773"/>
    <lineage>
        <taxon>Archaea</taxon>
        <taxon>Thermoproteota</taxon>
        <taxon>Thermoprotei</taxon>
        <taxon>Thermoproteales</taxon>
        <taxon>Thermoproteaceae</taxon>
        <taxon>Pyrobaculum</taxon>
    </lineage>
</organism>
<dbReference type="PANTHER" id="PTHR43671:SF13">
    <property type="entry name" value="SERINE_THREONINE-PROTEIN KINASE NEK2"/>
    <property type="match status" value="1"/>
</dbReference>
<dbReference type="EC" id="2.7.11.1" evidence="2"/>
<comment type="similarity">
    <text evidence="1">Belongs to the protein kinase superfamily. NEK Ser/Thr protein kinase family. NIMA subfamily.</text>
</comment>